<dbReference type="SUPFAM" id="SSF52058">
    <property type="entry name" value="L domain-like"/>
    <property type="match status" value="1"/>
</dbReference>
<keyword evidence="2" id="KW-0611">Plant defense</keyword>
<dbReference type="Gene3D" id="2.40.50.140">
    <property type="entry name" value="Nucleic acid-binding proteins"/>
    <property type="match status" value="2"/>
</dbReference>
<name>A0A5N5KFW1_9ROSI</name>
<sequence length="739" mass="83481">MVHYRDSGEGEFSSNGYHDLLGQHAIFAEHTAAVSSATHPCPYIAYVGPIHPSSLKLQWQCFRWNFTAKSAYAIFSTQAIFLPVVGLVDPDKLKPGDLVGASKDSYLILDTLPSEYDSRVKAMEVDEKPTEDYNDIGSLEKQVDFDSKVIPNLEELSLNVKDAAKVSQGQFSADLFHRLRVLELQCFDSAEFPFGILHRFQNMEKLVVTTGYLKELLPCQLVDEEEHTLARIRCLELFCLPYMEKIWNQDLRADQLLQNLETLEVRFCDNLINFAPSASSFGNLTALEVEDCKALKYLVTSSTARSLVQLSVMSIKECKMVTEIVASNGDEAGNEIIFRKLESLKLDCLASLTSFCSLDFTFRFPRLTEVIVTNCPKMKTFSLGILSTPKLRKTIFLPVVGLVDPDKLKPGDLVGVTKDSYLILDTLPSEYDSRVKAMEVDEKPTEDYNDSGGLEKQFFKYHSSDHPFLVFLLLNKGRTLAMEILSSMTSTVVELLFDPIFRSVSRVFNYSRNVKNLETRMEELSDKKTRVLHSVEEATNKTEVIHDDVEKWLASVDGITEEADRVLKDEDKAENRCLMGLFPNLMTRYRVSTEIESIEEKAVKISLRGKFDRVSYLPARRGIGDRSVKDYEAFESRRHVLDDILEALKDNDVNLVGVYGMPGVGKTTIVKKVAEQVKANKIFDVVVLAVVSKTPNLREIQGEIADGLGFKFEAETNRGRAERLHERLKSETKVCEFVN</sequence>
<dbReference type="Pfam" id="PF23247">
    <property type="entry name" value="LRR_RPS2"/>
    <property type="match status" value="2"/>
</dbReference>
<dbReference type="EMBL" id="VDCV01000013">
    <property type="protein sequence ID" value="KAB5529223.1"/>
    <property type="molecule type" value="Genomic_DNA"/>
</dbReference>
<evidence type="ECO:0000259" key="5">
    <source>
        <dbReference type="Pfam" id="PF23247"/>
    </source>
</evidence>
<dbReference type="InterPro" id="IPR002182">
    <property type="entry name" value="NB-ARC"/>
</dbReference>
<evidence type="ECO:0000256" key="2">
    <source>
        <dbReference type="ARBA" id="ARBA00022821"/>
    </source>
</evidence>
<feature type="coiled-coil region" evidence="3">
    <location>
        <begin position="507"/>
        <end position="576"/>
    </location>
</feature>
<keyword evidence="7" id="KW-1185">Reference proteome</keyword>
<dbReference type="Gene3D" id="3.80.10.10">
    <property type="entry name" value="Ribonuclease Inhibitor"/>
    <property type="match status" value="1"/>
</dbReference>
<evidence type="ECO:0000256" key="3">
    <source>
        <dbReference type="SAM" id="Coils"/>
    </source>
</evidence>
<dbReference type="Pfam" id="PF00931">
    <property type="entry name" value="NB-ARC"/>
    <property type="match status" value="1"/>
</dbReference>
<evidence type="ECO:0000313" key="6">
    <source>
        <dbReference type="EMBL" id="KAB5529223.1"/>
    </source>
</evidence>
<dbReference type="Gene3D" id="3.40.50.300">
    <property type="entry name" value="P-loop containing nucleotide triphosphate hydrolases"/>
    <property type="match status" value="1"/>
</dbReference>
<feature type="domain" description="NB-ARC" evidence="4">
    <location>
        <begin position="640"/>
        <end position="730"/>
    </location>
</feature>
<dbReference type="AlphaFoldDB" id="A0A5N5KFW1"/>
<evidence type="ECO:0008006" key="8">
    <source>
        <dbReference type="Google" id="ProtNLM"/>
    </source>
</evidence>
<proteinExistence type="inferred from homology"/>
<dbReference type="PANTHER" id="PTHR33463">
    <property type="entry name" value="NB-ARC DOMAIN-CONTAINING PROTEIN-RELATED"/>
    <property type="match status" value="1"/>
</dbReference>
<dbReference type="InterPro" id="IPR057135">
    <property type="entry name" value="At4g27190-like_LRR"/>
</dbReference>
<comment type="caution">
    <text evidence="6">The sequence shown here is derived from an EMBL/GenBank/DDBJ whole genome shotgun (WGS) entry which is preliminary data.</text>
</comment>
<dbReference type="GO" id="GO:0043531">
    <property type="term" value="F:ADP binding"/>
    <property type="evidence" value="ECO:0007669"/>
    <property type="project" value="InterPro"/>
</dbReference>
<feature type="domain" description="Disease resistance protein At4g27190-like leucine-rich repeats" evidence="5">
    <location>
        <begin position="278"/>
        <end position="380"/>
    </location>
</feature>
<dbReference type="InterPro" id="IPR012340">
    <property type="entry name" value="NA-bd_OB-fold"/>
</dbReference>
<dbReference type="SUPFAM" id="SSF52540">
    <property type="entry name" value="P-loop containing nucleoside triphosphate hydrolases"/>
    <property type="match status" value="1"/>
</dbReference>
<evidence type="ECO:0000256" key="1">
    <source>
        <dbReference type="ARBA" id="ARBA00008894"/>
    </source>
</evidence>
<comment type="similarity">
    <text evidence="1">Belongs to the disease resistance NB-LRR family.</text>
</comment>
<dbReference type="Proteomes" id="UP000326939">
    <property type="component" value="Chromosome 13"/>
</dbReference>
<evidence type="ECO:0000313" key="7">
    <source>
        <dbReference type="Proteomes" id="UP000326939"/>
    </source>
</evidence>
<dbReference type="PANTHER" id="PTHR33463:SF203">
    <property type="entry name" value="AAA+ ATPASE DOMAIN-CONTAINING PROTEIN"/>
    <property type="match status" value="1"/>
</dbReference>
<organism evidence="6 7">
    <name type="scientific">Salix brachista</name>
    <dbReference type="NCBI Taxonomy" id="2182728"/>
    <lineage>
        <taxon>Eukaryota</taxon>
        <taxon>Viridiplantae</taxon>
        <taxon>Streptophyta</taxon>
        <taxon>Embryophyta</taxon>
        <taxon>Tracheophyta</taxon>
        <taxon>Spermatophyta</taxon>
        <taxon>Magnoliopsida</taxon>
        <taxon>eudicotyledons</taxon>
        <taxon>Gunneridae</taxon>
        <taxon>Pentapetalae</taxon>
        <taxon>rosids</taxon>
        <taxon>fabids</taxon>
        <taxon>Malpighiales</taxon>
        <taxon>Salicaceae</taxon>
        <taxon>Saliceae</taxon>
        <taxon>Salix</taxon>
    </lineage>
</organism>
<reference evidence="7" key="1">
    <citation type="journal article" date="2019" name="Gigascience">
        <title>De novo genome assembly of the endangered Acer yangbiense, a plant species with extremely small populations endemic to Yunnan Province, China.</title>
        <authorList>
            <person name="Yang J."/>
            <person name="Wariss H.M."/>
            <person name="Tao L."/>
            <person name="Zhang R."/>
            <person name="Yun Q."/>
            <person name="Hollingsworth P."/>
            <person name="Dao Z."/>
            <person name="Luo G."/>
            <person name="Guo H."/>
            <person name="Ma Y."/>
            <person name="Sun W."/>
        </authorList>
    </citation>
    <scope>NUCLEOTIDE SEQUENCE [LARGE SCALE GENOMIC DNA]</scope>
    <source>
        <strain evidence="7">cv. br00</strain>
    </source>
</reference>
<feature type="domain" description="Disease resistance protein At4g27190-like leucine-rich repeats" evidence="5">
    <location>
        <begin position="153"/>
        <end position="276"/>
    </location>
</feature>
<dbReference type="InterPro" id="IPR050905">
    <property type="entry name" value="Plant_NBS-LRR"/>
</dbReference>
<dbReference type="InterPro" id="IPR027417">
    <property type="entry name" value="P-loop_NTPase"/>
</dbReference>
<gene>
    <name evidence="6" type="ORF">DKX38_019304</name>
</gene>
<protein>
    <recommendedName>
        <fullName evidence="8">NB-ARC domain-containing protein</fullName>
    </recommendedName>
</protein>
<evidence type="ECO:0000259" key="4">
    <source>
        <dbReference type="Pfam" id="PF00931"/>
    </source>
</evidence>
<accession>A0A5N5KFW1</accession>
<dbReference type="InterPro" id="IPR032675">
    <property type="entry name" value="LRR_dom_sf"/>
</dbReference>
<keyword evidence="3" id="KW-0175">Coiled coil</keyword>